<evidence type="ECO:0000256" key="4">
    <source>
        <dbReference type="ARBA" id="ARBA00023235"/>
    </source>
</evidence>
<evidence type="ECO:0000256" key="2">
    <source>
        <dbReference type="ARBA" id="ARBA00012404"/>
    </source>
</evidence>
<dbReference type="InterPro" id="IPR002701">
    <property type="entry name" value="CM_II_prokaryot"/>
</dbReference>
<dbReference type="SMART" id="SM00830">
    <property type="entry name" value="CM_2"/>
    <property type="match status" value="1"/>
</dbReference>
<comment type="caution">
    <text evidence="7">The sequence shown here is derived from an EMBL/GenBank/DDBJ whole genome shotgun (WGS) entry which is preliminary data.</text>
</comment>
<evidence type="ECO:0000313" key="8">
    <source>
        <dbReference type="Proteomes" id="UP001500804"/>
    </source>
</evidence>
<feature type="region of interest" description="Disordered" evidence="5">
    <location>
        <begin position="20"/>
        <end position="51"/>
    </location>
</feature>
<dbReference type="Gene3D" id="1.20.59.10">
    <property type="entry name" value="Chorismate mutase"/>
    <property type="match status" value="1"/>
</dbReference>
<dbReference type="Proteomes" id="UP001500804">
    <property type="component" value="Unassembled WGS sequence"/>
</dbReference>
<accession>A0ABP9NHW8</accession>
<dbReference type="InterPro" id="IPR008240">
    <property type="entry name" value="Chorismate_mutase_periplasmic"/>
</dbReference>
<sequence>MNARASFPGATCSTCTVIEDEMGRDDEMTTVSGERGGGQRPSPGTGTAGGTTTLVIAAAVLSGCGQPATSSTEVPGRSAAGLAKVVQLAAQRATVSDRVAAAKLGTGQPVTDPEREAVVVADARAQADRDGVDPEWVARVVADQIAASIQVQNDLLRQWTEHPDSRPAERPDLAQVRPEITCISNELVAALKIAEPARAQEDCSSSLAAAAQAHAGELDDIHRAALDRALQSVCDQAPS</sequence>
<dbReference type="InterPro" id="IPR051331">
    <property type="entry name" value="Chorismate_mutase-related"/>
</dbReference>
<dbReference type="PANTHER" id="PTHR38041:SF2">
    <property type="entry name" value="SECRETED CHORISMATE MUTASE"/>
    <property type="match status" value="1"/>
</dbReference>
<evidence type="ECO:0000256" key="5">
    <source>
        <dbReference type="SAM" id="MobiDB-lite"/>
    </source>
</evidence>
<dbReference type="SUPFAM" id="SSF48600">
    <property type="entry name" value="Chorismate mutase II"/>
    <property type="match status" value="1"/>
</dbReference>
<comment type="pathway">
    <text evidence="1">Metabolic intermediate biosynthesis; prephenate biosynthesis; prephenate from chorismate: step 1/1.</text>
</comment>
<evidence type="ECO:0000256" key="3">
    <source>
        <dbReference type="ARBA" id="ARBA00022729"/>
    </source>
</evidence>
<keyword evidence="3" id="KW-0732">Signal</keyword>
<keyword evidence="4" id="KW-0413">Isomerase</keyword>
<evidence type="ECO:0000313" key="7">
    <source>
        <dbReference type="EMBL" id="GAA5114530.1"/>
    </source>
</evidence>
<dbReference type="InterPro" id="IPR036263">
    <property type="entry name" value="Chorismate_II_sf"/>
</dbReference>
<proteinExistence type="predicted"/>
<organism evidence="7 8">
    <name type="scientific">Pseudonocardia adelaidensis</name>
    <dbReference type="NCBI Taxonomy" id="648754"/>
    <lineage>
        <taxon>Bacteria</taxon>
        <taxon>Bacillati</taxon>
        <taxon>Actinomycetota</taxon>
        <taxon>Actinomycetes</taxon>
        <taxon>Pseudonocardiales</taxon>
        <taxon>Pseudonocardiaceae</taxon>
        <taxon>Pseudonocardia</taxon>
    </lineage>
</organism>
<dbReference type="PROSITE" id="PS51168">
    <property type="entry name" value="CHORISMATE_MUT_2"/>
    <property type="match status" value="1"/>
</dbReference>
<evidence type="ECO:0000259" key="6">
    <source>
        <dbReference type="PROSITE" id="PS51168"/>
    </source>
</evidence>
<dbReference type="Pfam" id="PF01817">
    <property type="entry name" value="CM_2"/>
    <property type="match status" value="1"/>
</dbReference>
<dbReference type="PANTHER" id="PTHR38041">
    <property type="entry name" value="CHORISMATE MUTASE"/>
    <property type="match status" value="1"/>
</dbReference>
<dbReference type="NCBIfam" id="TIGR01806">
    <property type="entry name" value="CM_mono2"/>
    <property type="match status" value="1"/>
</dbReference>
<dbReference type="EC" id="5.4.99.5" evidence="2"/>
<keyword evidence="8" id="KW-1185">Reference proteome</keyword>
<protein>
    <recommendedName>
        <fullName evidence="2">chorismate mutase</fullName>
        <ecNumber evidence="2">5.4.99.5</ecNumber>
    </recommendedName>
</protein>
<feature type="domain" description="Chorismate mutase" evidence="6">
    <location>
        <begin position="61"/>
        <end position="156"/>
    </location>
</feature>
<name>A0ABP9NHW8_9PSEU</name>
<evidence type="ECO:0000256" key="1">
    <source>
        <dbReference type="ARBA" id="ARBA00004817"/>
    </source>
</evidence>
<dbReference type="InterPro" id="IPR036979">
    <property type="entry name" value="CM_dom_sf"/>
</dbReference>
<dbReference type="EMBL" id="BAABJO010000004">
    <property type="protein sequence ID" value="GAA5114530.1"/>
    <property type="molecule type" value="Genomic_DNA"/>
</dbReference>
<reference evidence="8" key="1">
    <citation type="journal article" date="2019" name="Int. J. Syst. Evol. Microbiol.">
        <title>The Global Catalogue of Microorganisms (GCM) 10K type strain sequencing project: providing services to taxonomists for standard genome sequencing and annotation.</title>
        <authorList>
            <consortium name="The Broad Institute Genomics Platform"/>
            <consortium name="The Broad Institute Genome Sequencing Center for Infectious Disease"/>
            <person name="Wu L."/>
            <person name="Ma J."/>
        </authorList>
    </citation>
    <scope>NUCLEOTIDE SEQUENCE [LARGE SCALE GENOMIC DNA]</scope>
    <source>
        <strain evidence="8">JCM 18302</strain>
    </source>
</reference>
<gene>
    <name evidence="7" type="ORF">GCM10023320_11850</name>
</gene>